<dbReference type="EMBL" id="JAUIRO010000006">
    <property type="protein sequence ID" value="KAK0708982.1"/>
    <property type="molecule type" value="Genomic_DNA"/>
</dbReference>
<protein>
    <submittedName>
        <fullName evidence="2">Uncharacterized protein</fullName>
    </submittedName>
</protein>
<evidence type="ECO:0000256" key="1">
    <source>
        <dbReference type="SAM" id="MobiDB-lite"/>
    </source>
</evidence>
<comment type="caution">
    <text evidence="2">The sequence shown here is derived from an EMBL/GenBank/DDBJ whole genome shotgun (WGS) entry which is preliminary data.</text>
</comment>
<feature type="region of interest" description="Disordered" evidence="1">
    <location>
        <begin position="58"/>
        <end position="152"/>
    </location>
</feature>
<sequence>MRTPSYLATSISALSLLRPGTFPIRPHALHTAADTRTGGVNSPYTVVAWFTPRDGFPSAASWDREAPAGGRLASNAPTPGAPRADLLSSGPVSIPPSLPPGRSLPSTTPAVAAVSSHPMSSFTRAPRGKSHDKHPRKTRSPRTGLDWARWTQ</sequence>
<accession>A0AA40DPZ9</accession>
<proteinExistence type="predicted"/>
<name>A0AA40DPZ9_9PEZI</name>
<reference evidence="2" key="1">
    <citation type="submission" date="2023-06" db="EMBL/GenBank/DDBJ databases">
        <title>Genome-scale phylogeny and comparative genomics of the fungal order Sordariales.</title>
        <authorList>
            <consortium name="Lawrence Berkeley National Laboratory"/>
            <person name="Hensen N."/>
            <person name="Bonometti L."/>
            <person name="Westerberg I."/>
            <person name="Brannstrom I.O."/>
            <person name="Guillou S."/>
            <person name="Cros-Aarteil S."/>
            <person name="Calhoun S."/>
            <person name="Haridas S."/>
            <person name="Kuo A."/>
            <person name="Mondo S."/>
            <person name="Pangilinan J."/>
            <person name="Riley R."/>
            <person name="LaButti K."/>
            <person name="Andreopoulos B."/>
            <person name="Lipzen A."/>
            <person name="Chen C."/>
            <person name="Yanf M."/>
            <person name="Daum C."/>
            <person name="Ng V."/>
            <person name="Clum A."/>
            <person name="Steindorff A."/>
            <person name="Ohm R."/>
            <person name="Martin F."/>
            <person name="Silar P."/>
            <person name="Natvig D."/>
            <person name="Lalanne C."/>
            <person name="Gautier V."/>
            <person name="Ament-velasquez S.L."/>
            <person name="Kruys A."/>
            <person name="Hutchinson M.I."/>
            <person name="Powell A.J."/>
            <person name="Barry K."/>
            <person name="Miller A.N."/>
            <person name="Grigoriev I.V."/>
            <person name="Debuchy R."/>
            <person name="Gladieux P."/>
            <person name="Thoren M.H."/>
            <person name="Johannesson H."/>
        </authorList>
    </citation>
    <scope>NUCLEOTIDE SEQUENCE</scope>
    <source>
        <strain evidence="2">SMH2392-1A</strain>
    </source>
</reference>
<feature type="compositionally biased region" description="Low complexity" evidence="1">
    <location>
        <begin position="100"/>
        <end position="109"/>
    </location>
</feature>
<feature type="compositionally biased region" description="Basic residues" evidence="1">
    <location>
        <begin position="126"/>
        <end position="140"/>
    </location>
</feature>
<keyword evidence="3" id="KW-1185">Reference proteome</keyword>
<evidence type="ECO:0000313" key="3">
    <source>
        <dbReference type="Proteomes" id="UP001172101"/>
    </source>
</evidence>
<evidence type="ECO:0000313" key="2">
    <source>
        <dbReference type="EMBL" id="KAK0708982.1"/>
    </source>
</evidence>
<gene>
    <name evidence="2" type="ORF">B0T26DRAFT_720062</name>
</gene>
<organism evidence="2 3">
    <name type="scientific">Lasiosphaeria miniovina</name>
    <dbReference type="NCBI Taxonomy" id="1954250"/>
    <lineage>
        <taxon>Eukaryota</taxon>
        <taxon>Fungi</taxon>
        <taxon>Dikarya</taxon>
        <taxon>Ascomycota</taxon>
        <taxon>Pezizomycotina</taxon>
        <taxon>Sordariomycetes</taxon>
        <taxon>Sordariomycetidae</taxon>
        <taxon>Sordariales</taxon>
        <taxon>Lasiosphaeriaceae</taxon>
        <taxon>Lasiosphaeria</taxon>
    </lineage>
</organism>
<dbReference type="Proteomes" id="UP001172101">
    <property type="component" value="Unassembled WGS sequence"/>
</dbReference>
<dbReference type="AlphaFoldDB" id="A0AA40DPZ9"/>
<dbReference type="RefSeq" id="XP_060292286.1">
    <property type="nucleotide sequence ID" value="XM_060442456.1"/>
</dbReference>
<dbReference type="GeneID" id="85325726"/>